<dbReference type="HOGENOM" id="CLU_1110900_0_0_11"/>
<dbReference type="Proteomes" id="UP000003963">
    <property type="component" value="Unassembled WGS sequence"/>
</dbReference>
<feature type="compositionally biased region" description="Low complexity" evidence="1">
    <location>
        <begin position="18"/>
        <end position="35"/>
    </location>
</feature>
<dbReference type="GO" id="GO:0003743">
    <property type="term" value="F:translation initiation factor activity"/>
    <property type="evidence" value="ECO:0007669"/>
    <property type="project" value="UniProtKB-KW"/>
</dbReference>
<evidence type="ECO:0000313" key="3">
    <source>
        <dbReference type="Proteomes" id="UP000003963"/>
    </source>
</evidence>
<keyword evidence="2" id="KW-0396">Initiation factor</keyword>
<dbReference type="EMBL" id="GG657754">
    <property type="protein sequence ID" value="EFL26276.1"/>
    <property type="molecule type" value="Genomic_DNA"/>
</dbReference>
<accession>D9WT55</accession>
<proteinExistence type="predicted"/>
<keyword evidence="2" id="KW-0648">Protein biosynthesis</keyword>
<dbReference type="AlphaFoldDB" id="D9WT55"/>
<organism evidence="2 3">
    <name type="scientific">Streptomyces himastatinicus ATCC 53653</name>
    <dbReference type="NCBI Taxonomy" id="457427"/>
    <lineage>
        <taxon>Bacteria</taxon>
        <taxon>Bacillati</taxon>
        <taxon>Actinomycetota</taxon>
        <taxon>Actinomycetes</taxon>
        <taxon>Kitasatosporales</taxon>
        <taxon>Streptomycetaceae</taxon>
        <taxon>Streptomyces</taxon>
        <taxon>Streptomyces violaceusniger group</taxon>
    </lineage>
</organism>
<gene>
    <name evidence="2" type="ORF">SSOG_05990</name>
</gene>
<keyword evidence="3" id="KW-1185">Reference proteome</keyword>
<name>D9WT55_9ACTN</name>
<sequence>MPPSDPAPQCPVPSMSPASACTSHRSSTAAHARASVIDPPPFDRVMERSCPMGPTVGFWCVESGKAAGMGQGIFRYVSSYEPLGGPEVSPHVQASPEEAVSDFFQQVSDMVFQGGPLGRELTRLDAVGRSFTFHQAPEPDARAVVDTAGGAPAASSPAWAHLAWLLRELPFVQAFREYGHEGGPTLCGVEVPSRQWAEVLTEHHGERWRVRVALEGRTEPIEFPGMVIGELFGEGRHRELAESHLVDPGI</sequence>
<evidence type="ECO:0000313" key="2">
    <source>
        <dbReference type="EMBL" id="EFL26276.1"/>
    </source>
</evidence>
<reference evidence="2 3" key="1">
    <citation type="submission" date="2009-02" db="EMBL/GenBank/DDBJ databases">
        <title>Annotation of Streptomyces hygroscopicus strain ATCC 53653.</title>
        <authorList>
            <consortium name="The Broad Institute Genome Sequencing Platform"/>
            <consortium name="Broad Institute Microbial Sequencing Center"/>
            <person name="Fischbach M."/>
            <person name="Godfrey P."/>
            <person name="Ward D."/>
            <person name="Young S."/>
            <person name="Zeng Q."/>
            <person name="Koehrsen M."/>
            <person name="Alvarado L."/>
            <person name="Berlin A.M."/>
            <person name="Bochicchio J."/>
            <person name="Borenstein D."/>
            <person name="Chapman S.B."/>
            <person name="Chen Z."/>
            <person name="Engels R."/>
            <person name="Freedman E."/>
            <person name="Gellesch M."/>
            <person name="Goldberg J."/>
            <person name="Griggs A."/>
            <person name="Gujja S."/>
            <person name="Heilman E.R."/>
            <person name="Heiman D.I."/>
            <person name="Hepburn T.A."/>
            <person name="Howarth C."/>
            <person name="Jen D."/>
            <person name="Larson L."/>
            <person name="Lewis B."/>
            <person name="Mehta T."/>
            <person name="Park D."/>
            <person name="Pearson M."/>
            <person name="Richards J."/>
            <person name="Roberts A."/>
            <person name="Saif S."/>
            <person name="Shea T.D."/>
            <person name="Shenoy N."/>
            <person name="Sisk P."/>
            <person name="Stolte C."/>
            <person name="Sykes S.N."/>
            <person name="Thomson T."/>
            <person name="Walk T."/>
            <person name="White J."/>
            <person name="Yandava C."/>
            <person name="Straight P."/>
            <person name="Clardy J."/>
            <person name="Hung D."/>
            <person name="Kolter R."/>
            <person name="Mekalanos J."/>
            <person name="Walker S."/>
            <person name="Walsh C.T."/>
            <person name="Wieland-Brown L.C."/>
            <person name="Haas B."/>
            <person name="Nusbaum C."/>
            <person name="Birren B."/>
        </authorList>
    </citation>
    <scope>NUCLEOTIDE SEQUENCE [LARGE SCALE GENOMIC DNA]</scope>
    <source>
        <strain evidence="2 3">ATCC 53653</strain>
    </source>
</reference>
<evidence type="ECO:0000256" key="1">
    <source>
        <dbReference type="SAM" id="MobiDB-lite"/>
    </source>
</evidence>
<feature type="compositionally biased region" description="Pro residues" evidence="1">
    <location>
        <begin position="1"/>
        <end position="11"/>
    </location>
</feature>
<feature type="region of interest" description="Disordered" evidence="1">
    <location>
        <begin position="1"/>
        <end position="35"/>
    </location>
</feature>
<protein>
    <submittedName>
        <fullName evidence="2">Putative translation initiation factor IF-2</fullName>
    </submittedName>
</protein>